<sequence length="157" mass="18312">MKRFFLILFLSLPLLFSCKEEEEEPNVEAFIFGEWNFFCEGNCIQIYKYDQGKLYIDNLNSFRDAPVITYKSTPLASQYNSLVEDLRTSFPETFLRPLGNNLIACPECVDQGAYYLAFENKTGVLWWQVGKDPSLWPEEIKPFMNKLILALDQLPEQ</sequence>
<dbReference type="RefSeq" id="WP_133557701.1">
    <property type="nucleotide sequence ID" value="NZ_SNYF01000009.1"/>
</dbReference>
<comment type="caution">
    <text evidence="1">The sequence shown here is derived from an EMBL/GenBank/DDBJ whole genome shotgun (WGS) entry which is preliminary data.</text>
</comment>
<gene>
    <name evidence="1" type="ORF">DFQ04_3239</name>
</gene>
<dbReference type="Proteomes" id="UP000294535">
    <property type="component" value="Unassembled WGS sequence"/>
</dbReference>
<dbReference type="PROSITE" id="PS51257">
    <property type="entry name" value="PROKAR_LIPOPROTEIN"/>
    <property type="match status" value="1"/>
</dbReference>
<evidence type="ECO:0000313" key="1">
    <source>
        <dbReference type="EMBL" id="TDQ14649.1"/>
    </source>
</evidence>
<dbReference type="EMBL" id="SNYF01000009">
    <property type="protein sequence ID" value="TDQ14649.1"/>
    <property type="molecule type" value="Genomic_DNA"/>
</dbReference>
<dbReference type="OrthoDB" id="5522116at2"/>
<evidence type="ECO:0000313" key="2">
    <source>
        <dbReference type="Proteomes" id="UP000294535"/>
    </source>
</evidence>
<reference evidence="1 2" key="1">
    <citation type="submission" date="2019-03" db="EMBL/GenBank/DDBJ databases">
        <title>Genomic Encyclopedia of Type Strains, Phase III (KMG-III): the genomes of soil and plant-associated and newly described type strains.</title>
        <authorList>
            <person name="Whitman W."/>
        </authorList>
    </citation>
    <scope>NUCLEOTIDE SEQUENCE [LARGE SCALE GENOMIC DNA]</scope>
    <source>
        <strain evidence="1 2">CECT 8446</strain>
    </source>
</reference>
<accession>A0A4R6T4U9</accession>
<dbReference type="AlphaFoldDB" id="A0A4R6T4U9"/>
<protein>
    <submittedName>
        <fullName evidence="1">Uncharacterized protein</fullName>
    </submittedName>
</protein>
<keyword evidence="2" id="KW-1185">Reference proteome</keyword>
<name>A0A4R6T4U9_9BACT</name>
<organism evidence="1 2">
    <name type="scientific">Algoriphagus boseongensis</name>
    <dbReference type="NCBI Taxonomy" id="1442587"/>
    <lineage>
        <taxon>Bacteria</taxon>
        <taxon>Pseudomonadati</taxon>
        <taxon>Bacteroidota</taxon>
        <taxon>Cytophagia</taxon>
        <taxon>Cytophagales</taxon>
        <taxon>Cyclobacteriaceae</taxon>
        <taxon>Algoriphagus</taxon>
    </lineage>
</organism>
<proteinExistence type="predicted"/>